<accession>S7ZWS9</accession>
<feature type="region of interest" description="Disordered" evidence="1">
    <location>
        <begin position="1"/>
        <end position="40"/>
    </location>
</feature>
<dbReference type="SUPFAM" id="SSF53300">
    <property type="entry name" value="vWA-like"/>
    <property type="match status" value="1"/>
</dbReference>
<proteinExistence type="predicted"/>
<name>S7ZWS9_DACHA</name>
<dbReference type="STRING" id="1284197.S7ZWS9"/>
<dbReference type="AlphaFoldDB" id="S7ZWS9"/>
<dbReference type="eggNOG" id="ENOG502S46F">
    <property type="taxonomic scope" value="Eukaryota"/>
</dbReference>
<reference evidence="2 3" key="1">
    <citation type="journal article" date="2013" name="PLoS Genet.">
        <title>Genomic mechanisms accounting for the adaptation to parasitism in nematode-trapping fungi.</title>
        <authorList>
            <person name="Meerupati T."/>
            <person name="Andersson K.M."/>
            <person name="Friman E."/>
            <person name="Kumar D."/>
            <person name="Tunlid A."/>
            <person name="Ahren D."/>
        </authorList>
    </citation>
    <scope>NUCLEOTIDE SEQUENCE [LARGE SCALE GENOMIC DNA]</scope>
    <source>
        <strain evidence="2 3">CBS 200.50</strain>
    </source>
</reference>
<dbReference type="Proteomes" id="UP000015100">
    <property type="component" value="Unassembled WGS sequence"/>
</dbReference>
<gene>
    <name evidence="2" type="ORF">H072_11388</name>
</gene>
<organism evidence="2 3">
    <name type="scientific">Dactylellina haptotyla (strain CBS 200.50)</name>
    <name type="common">Nematode-trapping fungus</name>
    <name type="synonym">Monacrosporium haptotylum</name>
    <dbReference type="NCBI Taxonomy" id="1284197"/>
    <lineage>
        <taxon>Eukaryota</taxon>
        <taxon>Fungi</taxon>
        <taxon>Dikarya</taxon>
        <taxon>Ascomycota</taxon>
        <taxon>Pezizomycotina</taxon>
        <taxon>Orbiliomycetes</taxon>
        <taxon>Orbiliales</taxon>
        <taxon>Orbiliaceae</taxon>
        <taxon>Dactylellina</taxon>
    </lineage>
</organism>
<evidence type="ECO:0008006" key="4">
    <source>
        <dbReference type="Google" id="ProtNLM"/>
    </source>
</evidence>
<keyword evidence="3" id="KW-1185">Reference proteome</keyword>
<protein>
    <recommendedName>
        <fullName evidence="4">VWFA domain-containing protein</fullName>
    </recommendedName>
</protein>
<comment type="caution">
    <text evidence="2">The sequence shown here is derived from an EMBL/GenBank/DDBJ whole genome shotgun (WGS) entry which is preliminary data.</text>
</comment>
<evidence type="ECO:0000313" key="3">
    <source>
        <dbReference type="Proteomes" id="UP000015100"/>
    </source>
</evidence>
<dbReference type="EMBL" id="AQGS01001233">
    <property type="protein sequence ID" value="EPS35210.1"/>
    <property type="molecule type" value="Genomic_DNA"/>
</dbReference>
<evidence type="ECO:0000256" key="1">
    <source>
        <dbReference type="SAM" id="MobiDB-lite"/>
    </source>
</evidence>
<dbReference type="OrthoDB" id="3554680at2759"/>
<reference evidence="3" key="2">
    <citation type="submission" date="2013-04" db="EMBL/GenBank/DDBJ databases">
        <title>Genomic mechanisms accounting for the adaptation to parasitism in nematode-trapping fungi.</title>
        <authorList>
            <person name="Ahren D.G."/>
        </authorList>
    </citation>
    <scope>NUCLEOTIDE SEQUENCE [LARGE SCALE GENOMIC DNA]</scope>
    <source>
        <strain evidence="3">CBS 200.50</strain>
    </source>
</reference>
<evidence type="ECO:0000313" key="2">
    <source>
        <dbReference type="EMBL" id="EPS35210.1"/>
    </source>
</evidence>
<sequence length="319" mass="35445">MENNQQTQEIEIASDGSQNPPAKHNPASTEIDSISNGESATEEITNPMIPFREAKISVAVDTSGSTYGTGLKAEKAAIREIFSLLPPTIKSSTKILPWSDRLKKIVGIDQLDSLSSNGGTDPNVLLSNDASRYELQNCSFWFLMTDGEIFDHEVHKFAKSLLEYGLHGLACVVSVFGDRRQLPAKCNISVGLSVFAVSPHCLFLYTDERTSETFILQTKGIFSALLPEGTEPPTLLTQTRWEDLPQTSYEDFSRIQIPPSQTVSKNDVILSDNTRINISELLEKTSLTIMGQRIRTLNPLNTIQKLSEYRHKKNTESVH</sequence>
<dbReference type="HOGENOM" id="CLU_871599_0_0_1"/>
<dbReference type="InterPro" id="IPR036465">
    <property type="entry name" value="vWFA_dom_sf"/>
</dbReference>